<gene>
    <name evidence="4" type="ORF">QR680_008781</name>
</gene>
<dbReference type="AlphaFoldDB" id="A0AA39M8I7"/>
<evidence type="ECO:0000313" key="5">
    <source>
        <dbReference type="Proteomes" id="UP001175271"/>
    </source>
</evidence>
<comment type="caution">
    <text evidence="4">The sequence shown here is derived from an EMBL/GenBank/DDBJ whole genome shotgun (WGS) entry which is preliminary data.</text>
</comment>
<proteinExistence type="inferred from homology"/>
<evidence type="ECO:0000313" key="4">
    <source>
        <dbReference type="EMBL" id="KAK0424668.1"/>
    </source>
</evidence>
<protein>
    <recommendedName>
        <fullName evidence="6">Importin subunit alpha</fullName>
    </recommendedName>
</protein>
<dbReference type="EMBL" id="JAUCMV010000001">
    <property type="protein sequence ID" value="KAK0424668.1"/>
    <property type="molecule type" value="Genomic_DNA"/>
</dbReference>
<dbReference type="InterPro" id="IPR016024">
    <property type="entry name" value="ARM-type_fold"/>
</dbReference>
<organism evidence="4 5">
    <name type="scientific">Steinernema hermaphroditum</name>
    <dbReference type="NCBI Taxonomy" id="289476"/>
    <lineage>
        <taxon>Eukaryota</taxon>
        <taxon>Metazoa</taxon>
        <taxon>Ecdysozoa</taxon>
        <taxon>Nematoda</taxon>
        <taxon>Chromadorea</taxon>
        <taxon>Rhabditida</taxon>
        <taxon>Tylenchina</taxon>
        <taxon>Panagrolaimomorpha</taxon>
        <taxon>Strongyloidoidea</taxon>
        <taxon>Steinernematidae</taxon>
        <taxon>Steinernema</taxon>
    </lineage>
</organism>
<evidence type="ECO:0008006" key="6">
    <source>
        <dbReference type="Google" id="ProtNLM"/>
    </source>
</evidence>
<keyword evidence="2" id="KW-0813">Transport</keyword>
<dbReference type="Proteomes" id="UP001175271">
    <property type="component" value="Unassembled WGS sequence"/>
</dbReference>
<dbReference type="SUPFAM" id="SSF48371">
    <property type="entry name" value="ARM repeat"/>
    <property type="match status" value="1"/>
</dbReference>
<evidence type="ECO:0000256" key="3">
    <source>
        <dbReference type="ARBA" id="ARBA00022927"/>
    </source>
</evidence>
<dbReference type="PANTHER" id="PTHR23316">
    <property type="entry name" value="IMPORTIN ALPHA"/>
    <property type="match status" value="1"/>
</dbReference>
<dbReference type="GO" id="GO:0015031">
    <property type="term" value="P:protein transport"/>
    <property type="evidence" value="ECO:0007669"/>
    <property type="project" value="UniProtKB-KW"/>
</dbReference>
<reference evidence="4" key="1">
    <citation type="submission" date="2023-06" db="EMBL/GenBank/DDBJ databases">
        <title>Genomic analysis of the entomopathogenic nematode Steinernema hermaphroditum.</title>
        <authorList>
            <person name="Schwarz E.M."/>
            <person name="Heppert J.K."/>
            <person name="Baniya A."/>
            <person name="Schwartz H.T."/>
            <person name="Tan C.-H."/>
            <person name="Antoshechkin I."/>
            <person name="Sternberg P.W."/>
            <person name="Goodrich-Blair H."/>
            <person name="Dillman A.R."/>
        </authorList>
    </citation>
    <scope>NUCLEOTIDE SEQUENCE</scope>
    <source>
        <strain evidence="4">PS9179</strain>
        <tissue evidence="4">Whole animal</tissue>
    </source>
</reference>
<name>A0AA39M8I7_9BILA</name>
<evidence type="ECO:0000256" key="1">
    <source>
        <dbReference type="ARBA" id="ARBA00010394"/>
    </source>
</evidence>
<dbReference type="Gene3D" id="1.25.10.10">
    <property type="entry name" value="Leucine-rich Repeat Variant"/>
    <property type="match status" value="1"/>
</dbReference>
<comment type="similarity">
    <text evidence="1">Belongs to the importin alpha family.</text>
</comment>
<sequence length="484" mass="55105">MAVEESFGILSAIIILESRSMEHLWSDAYLYLRQHLMKEFSVHEELEDRLIAVTMRGLRSEDPSDAWNCAWSLTNLSCDGKRATDKIVAMGAIESLGYVLLNASDRQVRDQCMWALGNIACENEDLARRVACLGPVPVVIAILQEAGTSFLIRKQCVWFLGQVLQYSAGLLSIDLAKTLSKTLIDEVFSVFSMPNWTRVQDRHAKNVFHLIAQLVDVFRGPVIDLVLDYRHFLCELIVSLNNLLAEKPYAFRKPAMQVIGNLLLGDDAYVERLFEFGFSEFLYNELQKFSKVPSPGIAEVLWMYSNIAATNERFVHEAYAGDGGELIGEVVVTCLQSDNKHLVKEASYAAINTLTIYCDSEANLEYFLDAGYFLAIVRAFVHRCERFVEPALEVLEMCLKHEIFKQKCLAYELDVELESMMPWVLERQPLLAEEVTEVIQSLRCIAKEKQSDLVKNIHRVSCKRRHPGARELAMHIFVDDVVRF</sequence>
<keyword evidence="5" id="KW-1185">Reference proteome</keyword>
<dbReference type="InterPro" id="IPR011989">
    <property type="entry name" value="ARM-like"/>
</dbReference>
<evidence type="ECO:0000256" key="2">
    <source>
        <dbReference type="ARBA" id="ARBA00022448"/>
    </source>
</evidence>
<keyword evidence="3" id="KW-0653">Protein transport</keyword>
<accession>A0AA39M8I7</accession>